<reference evidence="1" key="1">
    <citation type="journal article" date="2014" name="Int. J. Syst. Evol. Microbiol.">
        <title>Complete genome sequence of Corynebacterium casei LMG S-19264T (=DSM 44701T), isolated from a smear-ripened cheese.</title>
        <authorList>
            <consortium name="US DOE Joint Genome Institute (JGI-PGF)"/>
            <person name="Walter F."/>
            <person name="Albersmeier A."/>
            <person name="Kalinowski J."/>
            <person name="Ruckert C."/>
        </authorList>
    </citation>
    <scope>NUCLEOTIDE SEQUENCE</scope>
    <source>
        <strain evidence="1">CGMCC 4.5737</strain>
    </source>
</reference>
<evidence type="ECO:0000313" key="1">
    <source>
        <dbReference type="EMBL" id="GGM66020.1"/>
    </source>
</evidence>
<organism evidence="1 2">
    <name type="scientific">Longimycelium tulufanense</name>
    <dbReference type="NCBI Taxonomy" id="907463"/>
    <lineage>
        <taxon>Bacteria</taxon>
        <taxon>Bacillati</taxon>
        <taxon>Actinomycetota</taxon>
        <taxon>Actinomycetes</taxon>
        <taxon>Pseudonocardiales</taxon>
        <taxon>Pseudonocardiaceae</taxon>
        <taxon>Longimycelium</taxon>
    </lineage>
</organism>
<dbReference type="AlphaFoldDB" id="A0A8J3CH00"/>
<dbReference type="NCBIfam" id="TIGR01509">
    <property type="entry name" value="HAD-SF-IA-v3"/>
    <property type="match status" value="1"/>
</dbReference>
<dbReference type="SUPFAM" id="SSF56784">
    <property type="entry name" value="HAD-like"/>
    <property type="match status" value="1"/>
</dbReference>
<dbReference type="SFLD" id="SFLDS00003">
    <property type="entry name" value="Haloacid_Dehalogenase"/>
    <property type="match status" value="1"/>
</dbReference>
<accession>A0A8J3CH00</accession>
<protein>
    <submittedName>
        <fullName evidence="1">Uncharacterized protein</fullName>
    </submittedName>
</protein>
<evidence type="ECO:0000313" key="2">
    <source>
        <dbReference type="Proteomes" id="UP000637578"/>
    </source>
</evidence>
<dbReference type="RefSeq" id="WP_189059991.1">
    <property type="nucleotide sequence ID" value="NZ_BMMK01000020.1"/>
</dbReference>
<comment type="caution">
    <text evidence="1">The sequence shown here is derived from an EMBL/GenBank/DDBJ whole genome shotgun (WGS) entry which is preliminary data.</text>
</comment>
<sequence length="298" mass="31924">MAEPHPTLLLLDLDGVLRGFEPDHVIEGVHRLPRGVLAAAAFRPEVIRPALLGEVDDAAWREAIVRRLVTDGVPVDAAQAAVTAWRRTGFVVSEALELVRAARKRCRVTLLTNATSSLGTDLRLLGLDKEVDAVVASYRLGAAKPDPEAFRRALRVLQHSPGRTLYVDDEERNVTAAAALGLRTAHVPTTAALREALAAHGLLDGQGCGGSSGTGSAPGIYLVLPDRDEAEQLAEELATDGWSPCAVHRDMLAGEDDAEDVDWVIVVETAPDGLPAACWQDTLDRLAERRDGFTCQAD</sequence>
<dbReference type="PANTHER" id="PTHR43611">
    <property type="entry name" value="ALPHA-D-GLUCOSE 1-PHOSPHATE PHOSPHATASE"/>
    <property type="match status" value="1"/>
</dbReference>
<reference evidence="1" key="2">
    <citation type="submission" date="2020-09" db="EMBL/GenBank/DDBJ databases">
        <authorList>
            <person name="Sun Q."/>
            <person name="Zhou Y."/>
        </authorList>
    </citation>
    <scope>NUCLEOTIDE SEQUENCE</scope>
    <source>
        <strain evidence="1">CGMCC 4.5737</strain>
    </source>
</reference>
<dbReference type="Proteomes" id="UP000637578">
    <property type="component" value="Unassembled WGS sequence"/>
</dbReference>
<dbReference type="InterPro" id="IPR023214">
    <property type="entry name" value="HAD_sf"/>
</dbReference>
<dbReference type="InterPro" id="IPR006439">
    <property type="entry name" value="HAD-SF_hydro_IA"/>
</dbReference>
<dbReference type="SFLD" id="SFLDG01129">
    <property type="entry name" value="C1.5:_HAD__Beta-PGM__Phosphata"/>
    <property type="match status" value="1"/>
</dbReference>
<keyword evidence="2" id="KW-1185">Reference proteome</keyword>
<name>A0A8J3CH00_9PSEU</name>
<dbReference type="EMBL" id="BMMK01000020">
    <property type="protein sequence ID" value="GGM66020.1"/>
    <property type="molecule type" value="Genomic_DNA"/>
</dbReference>
<gene>
    <name evidence="1" type="ORF">GCM10012275_40750</name>
</gene>
<dbReference type="PANTHER" id="PTHR43611:SF3">
    <property type="entry name" value="FLAVIN MONONUCLEOTIDE HYDROLASE 1, CHLOROPLATIC"/>
    <property type="match status" value="1"/>
</dbReference>
<proteinExistence type="predicted"/>
<dbReference type="InterPro" id="IPR036412">
    <property type="entry name" value="HAD-like_sf"/>
</dbReference>
<dbReference type="Gene3D" id="3.40.50.1000">
    <property type="entry name" value="HAD superfamily/HAD-like"/>
    <property type="match status" value="1"/>
</dbReference>
<dbReference type="Pfam" id="PF00702">
    <property type="entry name" value="Hydrolase"/>
    <property type="match status" value="1"/>
</dbReference>